<dbReference type="InterPro" id="IPR010994">
    <property type="entry name" value="RuvA_2-like"/>
</dbReference>
<reference evidence="2 3" key="1">
    <citation type="submission" date="2019-03" db="EMBL/GenBank/DDBJ databases">
        <authorList>
            <person name="Gaulin E."/>
            <person name="Dumas B."/>
        </authorList>
    </citation>
    <scope>NUCLEOTIDE SEQUENCE [LARGE SCALE GENOMIC DNA]</scope>
    <source>
        <strain evidence="2">CBS 568.67</strain>
    </source>
</reference>
<protein>
    <submittedName>
        <fullName evidence="2">Aste57867_19282 protein</fullName>
    </submittedName>
</protein>
<evidence type="ECO:0000313" key="3">
    <source>
        <dbReference type="Proteomes" id="UP000332933"/>
    </source>
</evidence>
<organism evidence="2 3">
    <name type="scientific">Aphanomyces stellatus</name>
    <dbReference type="NCBI Taxonomy" id="120398"/>
    <lineage>
        <taxon>Eukaryota</taxon>
        <taxon>Sar</taxon>
        <taxon>Stramenopiles</taxon>
        <taxon>Oomycota</taxon>
        <taxon>Saprolegniomycetes</taxon>
        <taxon>Saprolegniales</taxon>
        <taxon>Verrucalvaceae</taxon>
        <taxon>Aphanomyces</taxon>
    </lineage>
</organism>
<evidence type="ECO:0000313" key="1">
    <source>
        <dbReference type="EMBL" id="KAF0689250.1"/>
    </source>
</evidence>
<keyword evidence="3" id="KW-1185">Reference proteome</keyword>
<dbReference type="Proteomes" id="UP000332933">
    <property type="component" value="Unassembled WGS sequence"/>
</dbReference>
<accession>A0A485LE52</accession>
<name>A0A485LE52_9STRA</name>
<dbReference type="OrthoDB" id="123702at2759"/>
<dbReference type="EMBL" id="VJMH01006485">
    <property type="protein sequence ID" value="KAF0689250.1"/>
    <property type="molecule type" value="Genomic_DNA"/>
</dbReference>
<evidence type="ECO:0000313" key="2">
    <source>
        <dbReference type="EMBL" id="VFT96002.1"/>
    </source>
</evidence>
<reference evidence="1" key="2">
    <citation type="submission" date="2019-06" db="EMBL/GenBank/DDBJ databases">
        <title>Genomics analysis of Aphanomyces spp. identifies a new class of oomycete effector associated with host adaptation.</title>
        <authorList>
            <person name="Gaulin E."/>
        </authorList>
    </citation>
    <scope>NUCLEOTIDE SEQUENCE</scope>
    <source>
        <strain evidence="1">CBS 578.67</strain>
    </source>
</reference>
<dbReference type="Pfam" id="PF12836">
    <property type="entry name" value="HHH_3"/>
    <property type="match status" value="1"/>
</dbReference>
<dbReference type="Gene3D" id="1.10.150.280">
    <property type="entry name" value="AF1531-like domain"/>
    <property type="match status" value="1"/>
</dbReference>
<dbReference type="EMBL" id="CAADRA010006506">
    <property type="protein sequence ID" value="VFT96002.1"/>
    <property type="molecule type" value="Genomic_DNA"/>
</dbReference>
<proteinExistence type="predicted"/>
<sequence>MANNRLVWYALVDGEGEAYNGTTASSVDIPSSNVIDQFRDAVKVKCDGQGDDLKGILSSKMIVYANQAAFGAENRVPLRSSAVLTGLGTDEDDALLVVVPGPATLLDCIQGWIEPKSLCSGKGKRWEYQGDKALVEKLDAPLVCHYEAWKDGRQDKTVHPLFMVLSGCGTGKSRMLDEMKELFTSAAIRAEHGGLQERISDAYVFNVTFENATSYGAQFEEAEHEVSVRMLYQLLGENKGQIWTQFVAEVKTSGKLPLIADVIEQLAAVEKTSEMTVILCVDGLQHLGPDVKSKTNAFYSLLSSICTIINSTTKFFLLAVCAATIHVPIDKILASSSQLRIHLVPPRLCGADIINPENPSIGRLVEDMDGHGRALEMLEQLLTEYSKANVDVSKVKLDQVVEEVWSGLTTKYRDLFAWSDSSIYYSVLAAVLSRRNFLLNDRIPGTEMTVDDLLQFGLFRQVGREGEPSCIACAFVVLWWMIKKLPLYKDKPDKLAEYITKCSDVSFGEFEKFVALYRTIKSIAFEKHQVSVEEFHSGATFGDIRGLSIKEEFRRQVVQKSNKVITGTKRLKANDFTPCDMAELDIREVYINATAASAADIFLKTNLINDGSPECVLETIQCKHEQATMSKERFDDERSKAGGNLFLLITTGPSDEFVLPSRCGIVSRANFIEYFGPFASRSYQYLIHPNINTADDAILRRIPGIGVARAKMIVDERNTNGNFVSPLNAFERLAKKLPLVFLEAYTY</sequence>
<dbReference type="AlphaFoldDB" id="A0A485LE52"/>
<dbReference type="SUPFAM" id="SSF47781">
    <property type="entry name" value="RuvA domain 2-like"/>
    <property type="match status" value="1"/>
</dbReference>
<gene>
    <name evidence="2" type="primary">Aste57867_19282</name>
    <name evidence="1" type="ORF">As57867_019218</name>
    <name evidence="2" type="ORF">ASTE57867_19282</name>
</gene>